<keyword evidence="2" id="KW-1185">Reference proteome</keyword>
<organism evidence="1 2">
    <name type="scientific">Trinickia soli</name>
    <dbReference type="NCBI Taxonomy" id="380675"/>
    <lineage>
        <taxon>Bacteria</taxon>
        <taxon>Pseudomonadati</taxon>
        <taxon>Pseudomonadota</taxon>
        <taxon>Betaproteobacteria</taxon>
        <taxon>Burkholderiales</taxon>
        <taxon>Burkholderiaceae</taxon>
        <taxon>Trinickia</taxon>
    </lineage>
</organism>
<proteinExistence type="predicted"/>
<comment type="caution">
    <text evidence="1">The sequence shown here is derived from an EMBL/GenBank/DDBJ whole genome shotgun (WGS) entry which is preliminary data.</text>
</comment>
<accession>A0A2N7WEA5</accession>
<dbReference type="GO" id="GO:0003677">
    <property type="term" value="F:DNA binding"/>
    <property type="evidence" value="ECO:0007669"/>
    <property type="project" value="InterPro"/>
</dbReference>
<evidence type="ECO:0000313" key="1">
    <source>
        <dbReference type="EMBL" id="PMS27675.1"/>
    </source>
</evidence>
<evidence type="ECO:0008006" key="3">
    <source>
        <dbReference type="Google" id="ProtNLM"/>
    </source>
</evidence>
<evidence type="ECO:0000313" key="2">
    <source>
        <dbReference type="Proteomes" id="UP000235347"/>
    </source>
</evidence>
<name>A0A2N7WEA5_9BURK</name>
<dbReference type="Proteomes" id="UP000235347">
    <property type="component" value="Unassembled WGS sequence"/>
</dbReference>
<gene>
    <name evidence="1" type="ORF">C0Z19_03110</name>
</gene>
<sequence>MNYQELIAKALKGRSVNGAAKTWGVPQKTLENYVKGKTLPNYTTAAILARESGIGLAEVMTILIDEEHRRKPLKEMVAAGFRMLTNALNRLYAGLSAA</sequence>
<dbReference type="RefSeq" id="WP_102608325.1">
    <property type="nucleotide sequence ID" value="NZ_CADIKD010000004.1"/>
</dbReference>
<dbReference type="EMBL" id="PNYB01000002">
    <property type="protein sequence ID" value="PMS27675.1"/>
    <property type="molecule type" value="Genomic_DNA"/>
</dbReference>
<protein>
    <recommendedName>
        <fullName evidence="3">HTH cro/C1-type domain-containing protein</fullName>
    </recommendedName>
</protein>
<reference evidence="1 2" key="1">
    <citation type="submission" date="2018-01" db="EMBL/GenBank/DDBJ databases">
        <title>Whole genome analyses suggest that Burkholderia sensu lato contains two further novel genera in the rhizoxinica-symbiotica group Mycetohabitans gen. nov., and Trinickia gen. nov.: implications for the evolution of diazotrophy and nodulation in the Burkholderiaceae.</title>
        <authorList>
            <person name="Estrada-de los Santos P."/>
            <person name="Palmer M."/>
            <person name="Chavez-Ramirez B."/>
            <person name="Beukes C."/>
            <person name="Steenkamp E.T."/>
            <person name="Hirsch A.M."/>
            <person name="Manyaka P."/>
            <person name="Maluk M."/>
            <person name="Lafos M."/>
            <person name="Crook M."/>
            <person name="Gross E."/>
            <person name="Simon M.F."/>
            <person name="Bueno dos Reis Junior F."/>
            <person name="Poole P.S."/>
            <person name="Venter S.N."/>
            <person name="James E.K."/>
        </authorList>
    </citation>
    <scope>NUCLEOTIDE SEQUENCE [LARGE SCALE GENOMIC DNA]</scope>
    <source>
        <strain evidence="1 2">GP25-8</strain>
    </source>
</reference>
<dbReference type="InterPro" id="IPR010982">
    <property type="entry name" value="Lambda_DNA-bd_dom_sf"/>
</dbReference>
<dbReference type="AlphaFoldDB" id="A0A2N7WEA5"/>
<dbReference type="SUPFAM" id="SSF47413">
    <property type="entry name" value="lambda repressor-like DNA-binding domains"/>
    <property type="match status" value="1"/>
</dbReference>